<accession>A0A0B7BJ85</accession>
<name>A0A0B7BJ85_9EUPU</name>
<gene>
    <name evidence="1" type="primary">ORF187957</name>
</gene>
<dbReference type="EMBL" id="HACG01045516">
    <property type="protein sequence ID" value="CEK92381.1"/>
    <property type="molecule type" value="Transcribed_RNA"/>
</dbReference>
<proteinExistence type="predicted"/>
<protein>
    <submittedName>
        <fullName evidence="1">Uncharacterized protein</fullName>
    </submittedName>
</protein>
<dbReference type="AlphaFoldDB" id="A0A0B7BJ85"/>
<evidence type="ECO:0000313" key="1">
    <source>
        <dbReference type="EMBL" id="CEK92381.1"/>
    </source>
</evidence>
<organism evidence="1">
    <name type="scientific">Arion vulgaris</name>
    <dbReference type="NCBI Taxonomy" id="1028688"/>
    <lineage>
        <taxon>Eukaryota</taxon>
        <taxon>Metazoa</taxon>
        <taxon>Spiralia</taxon>
        <taxon>Lophotrochozoa</taxon>
        <taxon>Mollusca</taxon>
        <taxon>Gastropoda</taxon>
        <taxon>Heterobranchia</taxon>
        <taxon>Euthyneura</taxon>
        <taxon>Panpulmonata</taxon>
        <taxon>Eupulmonata</taxon>
        <taxon>Stylommatophora</taxon>
        <taxon>Helicina</taxon>
        <taxon>Arionoidea</taxon>
        <taxon>Arionidae</taxon>
        <taxon>Arion</taxon>
    </lineage>
</organism>
<sequence>MKNKRQDKDVNLKQFNASVLCKVDEHCRKDVVHTMFNANLTSTTNATNKQKTYKANFLDCCGKEQSWQQGKITRDEKW</sequence>
<reference evidence="1" key="1">
    <citation type="submission" date="2014-12" db="EMBL/GenBank/DDBJ databases">
        <title>Insight into the proteome of Arion vulgaris.</title>
        <authorList>
            <person name="Aradska J."/>
            <person name="Bulat T."/>
            <person name="Smidak R."/>
            <person name="Sarate P."/>
            <person name="Gangsoo J."/>
            <person name="Sialana F."/>
            <person name="Bilban M."/>
            <person name="Lubec G."/>
        </authorList>
    </citation>
    <scope>NUCLEOTIDE SEQUENCE</scope>
    <source>
        <tissue evidence="1">Skin</tissue>
    </source>
</reference>